<dbReference type="GO" id="GO:0005576">
    <property type="term" value="C:extracellular region"/>
    <property type="evidence" value="ECO:0007669"/>
    <property type="project" value="UniProtKB-SubCell"/>
</dbReference>
<evidence type="ECO:0000256" key="7">
    <source>
        <dbReference type="ARBA" id="ARBA00022801"/>
    </source>
</evidence>
<evidence type="ECO:0000313" key="19">
    <source>
        <dbReference type="EMBL" id="KAH7317126.1"/>
    </source>
</evidence>
<feature type="domain" description="GH18" evidence="18">
    <location>
        <begin position="494"/>
        <end position="851"/>
    </location>
</feature>
<evidence type="ECO:0000259" key="17">
    <source>
        <dbReference type="PROSITE" id="PS51782"/>
    </source>
</evidence>
<evidence type="ECO:0000256" key="3">
    <source>
        <dbReference type="ARBA" id="ARBA00008682"/>
    </source>
</evidence>
<feature type="domain" description="LysM" evidence="17">
    <location>
        <begin position="351"/>
        <end position="399"/>
    </location>
</feature>
<accession>A0A8K0SVJ1</accession>
<dbReference type="InterPro" id="IPR036779">
    <property type="entry name" value="LysM_dom_sf"/>
</dbReference>
<keyword evidence="11 14" id="KW-0326">Glycosidase</keyword>
<comment type="similarity">
    <text evidence="3">Belongs to the glycosyl hydrolase 18 family. Chitinase class V subfamily.</text>
</comment>
<keyword evidence="6" id="KW-0147">Chitin-binding</keyword>
<evidence type="ECO:0000259" key="18">
    <source>
        <dbReference type="PROSITE" id="PS51910"/>
    </source>
</evidence>
<evidence type="ECO:0000256" key="16">
    <source>
        <dbReference type="SAM" id="SignalP"/>
    </source>
</evidence>
<dbReference type="SUPFAM" id="SSF54106">
    <property type="entry name" value="LysM domain"/>
    <property type="match status" value="1"/>
</dbReference>
<dbReference type="GO" id="GO:0000272">
    <property type="term" value="P:polysaccharide catabolic process"/>
    <property type="evidence" value="ECO:0007669"/>
    <property type="project" value="UniProtKB-KW"/>
</dbReference>
<dbReference type="PROSITE" id="PS51782">
    <property type="entry name" value="LYSM"/>
    <property type="match status" value="2"/>
</dbReference>
<dbReference type="InterPro" id="IPR001223">
    <property type="entry name" value="Glyco_hydro18_cat"/>
</dbReference>
<dbReference type="PANTHER" id="PTHR47700">
    <property type="entry name" value="V CHITINASE, PUTATIVE (AFU_ORTHOLOGUE AFUA_6G13720)-RELATED"/>
    <property type="match status" value="1"/>
</dbReference>
<dbReference type="CDD" id="cd00118">
    <property type="entry name" value="LysM"/>
    <property type="match status" value="2"/>
</dbReference>
<dbReference type="EMBL" id="JAGPNK010000008">
    <property type="protein sequence ID" value="KAH7317126.1"/>
    <property type="molecule type" value="Genomic_DNA"/>
</dbReference>
<keyword evidence="5" id="KW-0964">Secreted</keyword>
<dbReference type="GO" id="GO:0008061">
    <property type="term" value="F:chitin binding"/>
    <property type="evidence" value="ECO:0007669"/>
    <property type="project" value="UniProtKB-KW"/>
</dbReference>
<comment type="caution">
    <text evidence="19">The sequence shown here is derived from an EMBL/GenBank/DDBJ whole genome shotgun (WGS) entry which is preliminary data.</text>
</comment>
<dbReference type="CDD" id="cd02878">
    <property type="entry name" value="GH18_zymocin_alpha"/>
    <property type="match status" value="1"/>
</dbReference>
<name>A0A8K0SVJ1_9HYPO</name>
<dbReference type="Proteomes" id="UP000813444">
    <property type="component" value="Unassembled WGS sequence"/>
</dbReference>
<dbReference type="SMART" id="SM00257">
    <property type="entry name" value="LysM"/>
    <property type="match status" value="2"/>
</dbReference>
<keyword evidence="16" id="KW-0732">Signal</keyword>
<reference evidence="19" key="1">
    <citation type="journal article" date="2021" name="Nat. Commun.">
        <title>Genetic determinants of endophytism in the Arabidopsis root mycobiome.</title>
        <authorList>
            <person name="Mesny F."/>
            <person name="Miyauchi S."/>
            <person name="Thiergart T."/>
            <person name="Pickel B."/>
            <person name="Atanasova L."/>
            <person name="Karlsson M."/>
            <person name="Huettel B."/>
            <person name="Barry K.W."/>
            <person name="Haridas S."/>
            <person name="Chen C."/>
            <person name="Bauer D."/>
            <person name="Andreopoulos W."/>
            <person name="Pangilinan J."/>
            <person name="LaButti K."/>
            <person name="Riley R."/>
            <person name="Lipzen A."/>
            <person name="Clum A."/>
            <person name="Drula E."/>
            <person name="Henrissat B."/>
            <person name="Kohler A."/>
            <person name="Grigoriev I.V."/>
            <person name="Martin F.M."/>
            <person name="Hacquard S."/>
        </authorList>
    </citation>
    <scope>NUCLEOTIDE SEQUENCE</scope>
    <source>
        <strain evidence="19">MPI-CAGE-CH-0235</strain>
    </source>
</reference>
<evidence type="ECO:0000256" key="13">
    <source>
        <dbReference type="ARBA" id="ARBA00044955"/>
    </source>
</evidence>
<feature type="compositionally biased region" description="Low complexity" evidence="15">
    <location>
        <begin position="1136"/>
        <end position="1149"/>
    </location>
</feature>
<evidence type="ECO:0000256" key="4">
    <source>
        <dbReference type="ARBA" id="ARBA00012729"/>
    </source>
</evidence>
<dbReference type="Gene3D" id="3.20.20.80">
    <property type="entry name" value="Glycosidases"/>
    <property type="match status" value="1"/>
</dbReference>
<dbReference type="InterPro" id="IPR001579">
    <property type="entry name" value="Glyco_hydro_18_chit_AS"/>
</dbReference>
<evidence type="ECO:0000256" key="10">
    <source>
        <dbReference type="ARBA" id="ARBA00023277"/>
    </source>
</evidence>
<comment type="catalytic activity">
    <reaction evidence="1">
        <text>Random endo-hydrolysis of N-acetyl-beta-D-glucosaminide (1-&gt;4)-beta-linkages in chitin and chitodextrins.</text>
        <dbReference type="EC" id="3.2.1.14"/>
    </reaction>
</comment>
<dbReference type="Gene3D" id="3.10.50.10">
    <property type="match status" value="1"/>
</dbReference>
<evidence type="ECO:0000256" key="1">
    <source>
        <dbReference type="ARBA" id="ARBA00000822"/>
    </source>
</evidence>
<evidence type="ECO:0000256" key="5">
    <source>
        <dbReference type="ARBA" id="ARBA00022525"/>
    </source>
</evidence>
<evidence type="ECO:0000313" key="20">
    <source>
        <dbReference type="Proteomes" id="UP000813444"/>
    </source>
</evidence>
<protein>
    <recommendedName>
        <fullName evidence="4">chitinase</fullName>
        <ecNumber evidence="4">3.2.1.14</ecNumber>
    </recommendedName>
</protein>
<dbReference type="SUPFAM" id="SSF57016">
    <property type="entry name" value="Plant lectins/antimicrobial peptides"/>
    <property type="match status" value="1"/>
</dbReference>
<dbReference type="Pfam" id="PF00704">
    <property type="entry name" value="Glyco_hydro_18"/>
    <property type="match status" value="1"/>
</dbReference>
<evidence type="ECO:0000256" key="8">
    <source>
        <dbReference type="ARBA" id="ARBA00023024"/>
    </source>
</evidence>
<dbReference type="GO" id="GO:0008843">
    <property type="term" value="F:endochitinase activity"/>
    <property type="evidence" value="ECO:0007669"/>
    <property type="project" value="UniProtKB-EC"/>
</dbReference>
<organism evidence="19 20">
    <name type="scientific">Stachybotrys elegans</name>
    <dbReference type="NCBI Taxonomy" id="80388"/>
    <lineage>
        <taxon>Eukaryota</taxon>
        <taxon>Fungi</taxon>
        <taxon>Dikarya</taxon>
        <taxon>Ascomycota</taxon>
        <taxon>Pezizomycotina</taxon>
        <taxon>Sordariomycetes</taxon>
        <taxon>Hypocreomycetidae</taxon>
        <taxon>Hypocreales</taxon>
        <taxon>Stachybotryaceae</taxon>
        <taxon>Stachybotrys</taxon>
    </lineage>
</organism>
<keyword evidence="9" id="KW-0843">Virulence</keyword>
<feature type="region of interest" description="Disordered" evidence="15">
    <location>
        <begin position="1135"/>
        <end position="1209"/>
    </location>
</feature>
<sequence length="1375" mass="147716">MRRIRPCFNALPALALSITLQFFTIAVAQDAATSFDPFALSSRCPPPCGEDFTQWANYFDIHQLDWCEQAFLLDINIYNPSPPPLVRACSVDADQALERRQTFSIESNTNATRTEFDASSQNADVQVLTWTGGSGSASISDAAVALRAIVQADAQGQTSIRFAKSADAIIGVYGGSQFDIDAITTVLDRLSNSIGEGENVQQTVAQVCSQDSLNTQILGFIVVTNGDLAVVQSALQEWHQARCVDSSDADIEETWENVSLAMIPGFNIFVGPETDSSGVIAKRDTCEYTRAVAGDGCWALAERCRITQDQLVEYNGDDFCSTPIQVGQAVCCTPGDLPDFTPQPNPDGSCSTYMIRSGDICSTIAEENSMTVDQIEDRNANTWGWAGCGTLYPGSIICLSTGSPPMPGPISNAVCGPQVPGTEAPDNMDDLADLNPCPLMACCNVWGQCGINDDFCIESPADTGAPGTATPGSNGCVASCGTDIVNNDDPPASFMRIGYFEAWNLNRPCLHMRAYQINTNYYTHVHFAFGNITEEYDVEVSGLQDAYDDFKALTNVRRIMSFGGWSFSTDHDTAPIFREGVTPEQRQLFADNVVSFIESEGLDGVDFDWEYPGAPDIPGIPPGDPGDGERYLEFLRLVRDALPANKEIGIAAPASFWYLRGFPIAEIGEVVDYIVYMTYDLHGQWDYGNEWAFEDCPGAACLRSHVNRTETRNALSMITKAGVPSNKIIVGLPLYGRSFQMAAAGCHGPDCSFTGPESGATPGRCTETSGYISNFEIREILATNGNAQLYADEDGDVLVYDDVQWVSWMGRPLYDSRVSWYRSLNFGGVVEWAIDLDADYAQGDDPGGGDTGSGVIIISPDIYEEEEPTVSCYPPCTFVFPPWILPSPTTITVDPVTVTYEENWSTTISVSGGVITTSAASITSTVITLPPLTTTAIDIWEVVWDGEEGEEDEEDEEAIIWLTSSIRFPPVTITQSSTSDMPLPLITWTYSPGPYPTPNPSDDDPDDPNPPPPPPPPPGFPPSITVTGGIPGPTCRPGQICGRPCSRNCDPGTSNCVGICGCIGIFCPGGSCVGLGCGGGGGGGGGGDPEEPTSCRRSTTVSDCEVECTVLEYPATTRTRCPDPECSNTRTACSVTGTSSRTTTTISCPTRPPTEQLPGGDTVPRLGDGGLGGEVVDEGNYSDVPDSEPEPTPTEEPEPDLPIPTLVPGESGAPYCFRDHNEEGRWGVFTPDQADDVLIALCGTAEELPPENTFGFAVRGPSGLVASVTWADNQEGCAPRAAMPLEDFCLDALQWIGMHCDEFADDSYGGAYVENWDWGCVEWFIGDDNTFDGRLAGIPDSLESRPIWTVTRLPLATGEPRADLYGTRRATGLVE</sequence>
<dbReference type="SUPFAM" id="SSF51445">
    <property type="entry name" value="(Trans)glycosidases"/>
    <property type="match status" value="1"/>
</dbReference>
<evidence type="ECO:0000256" key="14">
    <source>
        <dbReference type="RuleBase" id="RU000489"/>
    </source>
</evidence>
<dbReference type="PROSITE" id="PS51910">
    <property type="entry name" value="GH18_2"/>
    <property type="match status" value="1"/>
</dbReference>
<evidence type="ECO:0000256" key="6">
    <source>
        <dbReference type="ARBA" id="ARBA00022669"/>
    </source>
</evidence>
<comment type="similarity">
    <text evidence="13">Belongs to the secreted LysM effector family.</text>
</comment>
<dbReference type="InterPro" id="IPR029070">
    <property type="entry name" value="Chitinase_insertion_sf"/>
</dbReference>
<evidence type="ECO:0000256" key="15">
    <source>
        <dbReference type="SAM" id="MobiDB-lite"/>
    </source>
</evidence>
<dbReference type="InterPro" id="IPR053214">
    <property type="entry name" value="LysM12-like"/>
</dbReference>
<dbReference type="Pfam" id="PF01476">
    <property type="entry name" value="LysM"/>
    <property type="match status" value="2"/>
</dbReference>
<feature type="compositionally biased region" description="Pro residues" evidence="15">
    <location>
        <begin position="1008"/>
        <end position="1021"/>
    </location>
</feature>
<comment type="subcellular location">
    <subcellularLocation>
        <location evidence="2">Secreted</location>
    </subcellularLocation>
</comment>
<keyword evidence="12" id="KW-0624">Polysaccharide degradation</keyword>
<dbReference type="Gene3D" id="3.10.350.10">
    <property type="entry name" value="LysM domain"/>
    <property type="match status" value="2"/>
</dbReference>
<dbReference type="SMART" id="SM00636">
    <property type="entry name" value="Glyco_18"/>
    <property type="match status" value="1"/>
</dbReference>
<feature type="signal peptide" evidence="16">
    <location>
        <begin position="1"/>
        <end position="28"/>
    </location>
</feature>
<dbReference type="InterPro" id="IPR011583">
    <property type="entry name" value="Chitinase_II/V-like_cat"/>
</dbReference>
<dbReference type="PANTHER" id="PTHR47700:SF2">
    <property type="entry name" value="CHITINASE"/>
    <property type="match status" value="1"/>
</dbReference>
<dbReference type="SUPFAM" id="SSF54556">
    <property type="entry name" value="Chitinase insertion domain"/>
    <property type="match status" value="1"/>
</dbReference>
<evidence type="ECO:0000256" key="11">
    <source>
        <dbReference type="ARBA" id="ARBA00023295"/>
    </source>
</evidence>
<feature type="domain" description="LysM" evidence="17">
    <location>
        <begin position="287"/>
        <end position="332"/>
    </location>
</feature>
<dbReference type="EC" id="3.2.1.14" evidence="4"/>
<gene>
    <name evidence="19" type="ORF">B0I35DRAFT_461621</name>
</gene>
<evidence type="ECO:0000256" key="9">
    <source>
        <dbReference type="ARBA" id="ARBA00023026"/>
    </source>
</evidence>
<dbReference type="InterPro" id="IPR036861">
    <property type="entry name" value="Endochitinase-like_sf"/>
</dbReference>
<dbReference type="OrthoDB" id="73875at2759"/>
<dbReference type="PROSITE" id="PS01095">
    <property type="entry name" value="GH18_1"/>
    <property type="match status" value="1"/>
</dbReference>
<keyword evidence="8" id="KW-0146">Chitin degradation</keyword>
<dbReference type="InterPro" id="IPR018392">
    <property type="entry name" value="LysM"/>
</dbReference>
<feature type="chain" id="PRO_5035420619" description="chitinase" evidence="16">
    <location>
        <begin position="29"/>
        <end position="1375"/>
    </location>
</feature>
<dbReference type="GO" id="GO:0006032">
    <property type="term" value="P:chitin catabolic process"/>
    <property type="evidence" value="ECO:0007669"/>
    <property type="project" value="UniProtKB-KW"/>
</dbReference>
<evidence type="ECO:0000256" key="12">
    <source>
        <dbReference type="ARBA" id="ARBA00023326"/>
    </source>
</evidence>
<feature type="compositionally biased region" description="Acidic residues" evidence="15">
    <location>
        <begin position="1185"/>
        <end position="1199"/>
    </location>
</feature>
<keyword evidence="10" id="KW-0119">Carbohydrate metabolism</keyword>
<keyword evidence="20" id="KW-1185">Reference proteome</keyword>
<proteinExistence type="inferred from homology"/>
<evidence type="ECO:0000256" key="2">
    <source>
        <dbReference type="ARBA" id="ARBA00004613"/>
    </source>
</evidence>
<feature type="region of interest" description="Disordered" evidence="15">
    <location>
        <begin position="992"/>
        <end position="1029"/>
    </location>
</feature>
<dbReference type="InterPro" id="IPR017853">
    <property type="entry name" value="GH"/>
</dbReference>
<keyword evidence="7 14" id="KW-0378">Hydrolase</keyword>